<dbReference type="OrthoDB" id="287587at2"/>
<dbReference type="RefSeq" id="WP_109919785.1">
    <property type="nucleotide sequence ID" value="NZ_QGLF01000001.1"/>
</dbReference>
<evidence type="ECO:0000259" key="5">
    <source>
        <dbReference type="PROSITE" id="PS50076"/>
    </source>
</evidence>
<dbReference type="EMBL" id="QGLF01000001">
    <property type="protein sequence ID" value="PWR23755.1"/>
    <property type="molecule type" value="Genomic_DNA"/>
</dbReference>
<dbReference type="GO" id="GO:0051087">
    <property type="term" value="F:protein-folding chaperone binding"/>
    <property type="evidence" value="ECO:0007669"/>
    <property type="project" value="InterPro"/>
</dbReference>
<dbReference type="GO" id="GO:0051259">
    <property type="term" value="P:protein complex oligomerization"/>
    <property type="evidence" value="ECO:0007669"/>
    <property type="project" value="InterPro"/>
</dbReference>
<dbReference type="SUPFAM" id="SSF47144">
    <property type="entry name" value="HSC20 (HSCB), C-terminal oligomerisation domain"/>
    <property type="match status" value="1"/>
</dbReference>
<dbReference type="InterPro" id="IPR001623">
    <property type="entry name" value="DnaJ_domain"/>
</dbReference>
<dbReference type="Gene3D" id="1.20.1280.20">
    <property type="entry name" value="HscB, C-terminal domain"/>
    <property type="match status" value="1"/>
</dbReference>
<dbReference type="SUPFAM" id="SSF46565">
    <property type="entry name" value="Chaperone J-domain"/>
    <property type="match status" value="1"/>
</dbReference>
<dbReference type="SMART" id="SM00271">
    <property type="entry name" value="DnaJ"/>
    <property type="match status" value="1"/>
</dbReference>
<dbReference type="GO" id="GO:0044571">
    <property type="term" value="P:[2Fe-2S] cluster assembly"/>
    <property type="evidence" value="ECO:0007669"/>
    <property type="project" value="InterPro"/>
</dbReference>
<keyword evidence="2 4" id="KW-0143">Chaperone</keyword>
<dbReference type="GO" id="GO:0006457">
    <property type="term" value="P:protein folding"/>
    <property type="evidence" value="ECO:0007669"/>
    <property type="project" value="UniProtKB-UniRule"/>
</dbReference>
<evidence type="ECO:0000256" key="4">
    <source>
        <dbReference type="HAMAP-Rule" id="MF_00682"/>
    </source>
</evidence>
<dbReference type="PROSITE" id="PS50076">
    <property type="entry name" value="DNAJ_2"/>
    <property type="match status" value="1"/>
</dbReference>
<dbReference type="NCBIfam" id="TIGR00714">
    <property type="entry name" value="hscB"/>
    <property type="match status" value="1"/>
</dbReference>
<evidence type="ECO:0000256" key="1">
    <source>
        <dbReference type="ARBA" id="ARBA00010476"/>
    </source>
</evidence>
<comment type="similarity">
    <text evidence="1 4">Belongs to the HscB family.</text>
</comment>
<dbReference type="CDD" id="cd06257">
    <property type="entry name" value="DnaJ"/>
    <property type="match status" value="1"/>
</dbReference>
<gene>
    <name evidence="4 6" type="primary">hscB</name>
    <name evidence="6" type="ORF">DKG75_04115</name>
</gene>
<dbReference type="GO" id="GO:0001671">
    <property type="term" value="F:ATPase activator activity"/>
    <property type="evidence" value="ECO:0007669"/>
    <property type="project" value="InterPro"/>
</dbReference>
<dbReference type="InterPro" id="IPR009073">
    <property type="entry name" value="HscB_oligo_C"/>
</dbReference>
<proteinExistence type="inferred from homology"/>
<sequence length="204" mass="22007">MSVPVAPPVSCTSCGGQVADAICAGCKALQPPGQLDHFARLGLQRGYDVDPAGLERAYFAAQRRFHPDRFAGRGAREKNFSLQHATLINDAYETLREPLARARYLLDLEGRPPPGEDGRTIADPVLLMEALDWREALEEAGDAAALQALAARLAGDLAAVQGRLGRAFAAHDLDGATREALRLSYLVKLGAELKRKQMPRIAVP</sequence>
<protein>
    <recommendedName>
        <fullName evidence="4">Co-chaperone protein HscB homolog</fullName>
    </recommendedName>
</protein>
<accession>A0A317EF03</accession>
<keyword evidence="7" id="KW-1185">Reference proteome</keyword>
<reference evidence="7" key="1">
    <citation type="submission" date="2018-05" db="EMBL/GenBank/DDBJ databases">
        <title>Zavarzinia sp. HR-AS.</title>
        <authorList>
            <person name="Lee Y."/>
            <person name="Jeon C.O."/>
        </authorList>
    </citation>
    <scope>NUCLEOTIDE SEQUENCE [LARGE SCALE GENOMIC DNA]</scope>
    <source>
        <strain evidence="7">DSM 1231</strain>
    </source>
</reference>
<dbReference type="Proteomes" id="UP000246077">
    <property type="component" value="Unassembled WGS sequence"/>
</dbReference>
<evidence type="ECO:0000313" key="7">
    <source>
        <dbReference type="Proteomes" id="UP000246077"/>
    </source>
</evidence>
<comment type="function">
    <text evidence="3 4">Co-chaperone involved in the maturation of iron-sulfur cluster-containing proteins. Seems to help targeting proteins to be folded toward HscA.</text>
</comment>
<dbReference type="InterPro" id="IPR036386">
    <property type="entry name" value="HscB_C_sf"/>
</dbReference>
<organism evidence="6 7">
    <name type="scientific">Zavarzinia compransoris</name>
    <dbReference type="NCBI Taxonomy" id="1264899"/>
    <lineage>
        <taxon>Bacteria</taxon>
        <taxon>Pseudomonadati</taxon>
        <taxon>Pseudomonadota</taxon>
        <taxon>Alphaproteobacteria</taxon>
        <taxon>Rhodospirillales</taxon>
        <taxon>Zavarziniaceae</taxon>
        <taxon>Zavarzinia</taxon>
    </lineage>
</organism>
<comment type="caution">
    <text evidence="6">The sequence shown here is derived from an EMBL/GenBank/DDBJ whole genome shotgun (WGS) entry which is preliminary data.</text>
</comment>
<evidence type="ECO:0000256" key="2">
    <source>
        <dbReference type="ARBA" id="ARBA00023186"/>
    </source>
</evidence>
<feature type="domain" description="J" evidence="5">
    <location>
        <begin position="36"/>
        <end position="110"/>
    </location>
</feature>
<dbReference type="PANTHER" id="PTHR14021:SF15">
    <property type="entry name" value="IRON-SULFUR CLUSTER CO-CHAPERONE PROTEIN HSCB"/>
    <property type="match status" value="1"/>
</dbReference>
<dbReference type="InterPro" id="IPR036869">
    <property type="entry name" value="J_dom_sf"/>
</dbReference>
<comment type="subunit">
    <text evidence="4">Interacts with HscA and stimulates its ATPase activity.</text>
</comment>
<dbReference type="InterPro" id="IPR004640">
    <property type="entry name" value="HscB"/>
</dbReference>
<evidence type="ECO:0000313" key="6">
    <source>
        <dbReference type="EMBL" id="PWR23755.1"/>
    </source>
</evidence>
<dbReference type="HAMAP" id="MF_00682">
    <property type="entry name" value="HscB"/>
    <property type="match status" value="1"/>
</dbReference>
<dbReference type="PANTHER" id="PTHR14021">
    <property type="entry name" value="IRON-SULFUR CLUSTER CO-CHAPERONE PROTEIN HSCB"/>
    <property type="match status" value="1"/>
</dbReference>
<name>A0A317EF03_9PROT</name>
<dbReference type="Pfam" id="PF07743">
    <property type="entry name" value="HSCB_C"/>
    <property type="match status" value="1"/>
</dbReference>
<dbReference type="AlphaFoldDB" id="A0A317EF03"/>
<evidence type="ECO:0000256" key="3">
    <source>
        <dbReference type="ARBA" id="ARBA00025596"/>
    </source>
</evidence>
<dbReference type="Gene3D" id="1.10.287.110">
    <property type="entry name" value="DnaJ domain"/>
    <property type="match status" value="1"/>
</dbReference>